<reference evidence="2" key="1">
    <citation type="submission" date="2019-03" db="EMBL/GenBank/DDBJ databases">
        <title>Long read genome sequence of the mycoparasitic Pythium oligandrum ATCC 38472 isolated from sugarbeet rhizosphere.</title>
        <authorList>
            <person name="Gaulin E."/>
        </authorList>
    </citation>
    <scope>NUCLEOTIDE SEQUENCE</scope>
    <source>
        <strain evidence="2">ATCC 38472_TT</strain>
    </source>
</reference>
<protein>
    <submittedName>
        <fullName evidence="2">Uncharacterized protein</fullName>
    </submittedName>
</protein>
<dbReference type="OrthoDB" id="106293at2759"/>
<evidence type="ECO:0000313" key="2">
    <source>
        <dbReference type="EMBL" id="TMW58243.1"/>
    </source>
</evidence>
<organism evidence="2 3">
    <name type="scientific">Pythium oligandrum</name>
    <name type="common">Mycoparasitic fungus</name>
    <dbReference type="NCBI Taxonomy" id="41045"/>
    <lineage>
        <taxon>Eukaryota</taxon>
        <taxon>Sar</taxon>
        <taxon>Stramenopiles</taxon>
        <taxon>Oomycota</taxon>
        <taxon>Peronosporomycetes</taxon>
        <taxon>Pythiales</taxon>
        <taxon>Pythiaceae</taxon>
        <taxon>Pythium</taxon>
    </lineage>
</organism>
<feature type="compositionally biased region" description="Polar residues" evidence="1">
    <location>
        <begin position="34"/>
        <end position="44"/>
    </location>
</feature>
<name>A0A8K1FGZ1_PYTOL</name>
<sequence>MSPIEWDDEYDDLVDALALVDEIDFADLEPSSLSSLSTAKTCSSEETDENVKESTTSNSKRTKKRRNRPRDELQSLRATVRQLETRLAILRDQTAKGSNPSQKANAVVSKMWRGIADRQLRERDQSERENARLHAMVEEQLRMIKTLEQIVLKKRKKAASYIPPPLQSEAVYDPVNDPVLEKQMEGEVEDMLNEIDHITNDPRFGADLENPVHTSDVVIGENEDLVIETLDEWFFPFEWQTTADALWTMWKSMSMDLVNEPDHNNLRSNDSTVWRIDAGKFENLGTNLQFRSKLIGRRRIEAHRVVMTSVFLVHPLETR</sequence>
<evidence type="ECO:0000256" key="1">
    <source>
        <dbReference type="SAM" id="MobiDB-lite"/>
    </source>
</evidence>
<keyword evidence="3" id="KW-1185">Reference proteome</keyword>
<dbReference type="AlphaFoldDB" id="A0A8K1FGZ1"/>
<dbReference type="PANTHER" id="PTHR35796">
    <property type="entry name" value="HYPOTHETICAL CYTOSOLIC PROTEIN"/>
    <property type="match status" value="1"/>
</dbReference>
<accession>A0A8K1FGZ1</accession>
<evidence type="ECO:0000313" key="3">
    <source>
        <dbReference type="Proteomes" id="UP000794436"/>
    </source>
</evidence>
<proteinExistence type="predicted"/>
<comment type="caution">
    <text evidence="2">The sequence shown here is derived from an EMBL/GenBank/DDBJ whole genome shotgun (WGS) entry which is preliminary data.</text>
</comment>
<dbReference type="Proteomes" id="UP000794436">
    <property type="component" value="Unassembled WGS sequence"/>
</dbReference>
<dbReference type="EMBL" id="SPLM01000112">
    <property type="protein sequence ID" value="TMW58243.1"/>
    <property type="molecule type" value="Genomic_DNA"/>
</dbReference>
<feature type="region of interest" description="Disordered" evidence="1">
    <location>
        <begin position="34"/>
        <end position="74"/>
    </location>
</feature>
<gene>
    <name evidence="2" type="ORF">Poli38472_011831</name>
</gene>
<dbReference type="PANTHER" id="PTHR35796:SF3">
    <property type="entry name" value="BHLH DOMAIN-CONTAINING PROTEIN"/>
    <property type="match status" value="1"/>
</dbReference>